<feature type="active site" description="Charge relay system" evidence="15">
    <location>
        <position position="295"/>
    </location>
</feature>
<comment type="subcellular location">
    <subcellularLocation>
        <location evidence="3">Secreted</location>
        <location evidence="3">Extracellular space</location>
    </subcellularLocation>
</comment>
<feature type="chain" id="PRO_5043552679" description="tripeptidyl-peptidase II" evidence="16">
    <location>
        <begin position="25"/>
        <end position="615"/>
    </location>
</feature>
<evidence type="ECO:0000256" key="16">
    <source>
        <dbReference type="SAM" id="SignalP"/>
    </source>
</evidence>
<comment type="function">
    <text evidence="2">Secreted tripeptidyl-peptidase which degrades proteins at acidic pHs and is involved in virulence.</text>
</comment>
<evidence type="ECO:0000256" key="12">
    <source>
        <dbReference type="ARBA" id="ARBA00023026"/>
    </source>
</evidence>
<dbReference type="SUPFAM" id="SSF54897">
    <property type="entry name" value="Protease propeptides/inhibitors"/>
    <property type="match status" value="1"/>
</dbReference>
<dbReference type="SMART" id="SM00944">
    <property type="entry name" value="Pro-kuma_activ"/>
    <property type="match status" value="1"/>
</dbReference>
<feature type="active site" description="Charge relay system" evidence="15">
    <location>
        <position position="512"/>
    </location>
</feature>
<comment type="cofactor">
    <cofactor evidence="15">
        <name>Ca(2+)</name>
        <dbReference type="ChEBI" id="CHEBI:29108"/>
    </cofactor>
    <text evidence="15">Binds 1 Ca(2+) ion per subunit.</text>
</comment>
<dbReference type="PROSITE" id="PS51695">
    <property type="entry name" value="SEDOLISIN"/>
    <property type="match status" value="1"/>
</dbReference>
<feature type="domain" description="Peptidase S53" evidence="17">
    <location>
        <begin position="215"/>
        <end position="614"/>
    </location>
</feature>
<dbReference type="InterPro" id="IPR030400">
    <property type="entry name" value="Sedolisin_dom"/>
</dbReference>
<reference evidence="18 19" key="1">
    <citation type="submission" date="2021-11" db="EMBL/GenBank/DDBJ databases">
        <title>Black yeast isolated from Biological Soil Crust.</title>
        <authorList>
            <person name="Kurbessoian T."/>
        </authorList>
    </citation>
    <scope>NUCLEOTIDE SEQUENCE [LARGE SCALE GENOMIC DNA]</scope>
    <source>
        <strain evidence="18 19">CCFEE 5522</strain>
    </source>
</reference>
<keyword evidence="11 15" id="KW-0106">Calcium</keyword>
<evidence type="ECO:0000256" key="4">
    <source>
        <dbReference type="ARBA" id="ARBA00012462"/>
    </source>
</evidence>
<evidence type="ECO:0000256" key="9">
    <source>
        <dbReference type="ARBA" id="ARBA00022801"/>
    </source>
</evidence>
<organism evidence="18 19">
    <name type="scientific">Oleoguttula mirabilis</name>
    <dbReference type="NCBI Taxonomy" id="1507867"/>
    <lineage>
        <taxon>Eukaryota</taxon>
        <taxon>Fungi</taxon>
        <taxon>Dikarya</taxon>
        <taxon>Ascomycota</taxon>
        <taxon>Pezizomycotina</taxon>
        <taxon>Dothideomycetes</taxon>
        <taxon>Dothideomycetidae</taxon>
        <taxon>Mycosphaerellales</taxon>
        <taxon>Teratosphaeriaceae</taxon>
        <taxon>Oleoguttula</taxon>
    </lineage>
</organism>
<dbReference type="FunFam" id="3.40.50.200:FF:000015">
    <property type="entry name" value="Tripeptidyl peptidase A"/>
    <property type="match status" value="1"/>
</dbReference>
<dbReference type="CDD" id="cd04056">
    <property type="entry name" value="Peptidases_S53"/>
    <property type="match status" value="1"/>
</dbReference>
<evidence type="ECO:0000256" key="14">
    <source>
        <dbReference type="ARBA" id="ARBA00023180"/>
    </source>
</evidence>
<gene>
    <name evidence="18" type="ORF">LTR36_001535</name>
</gene>
<keyword evidence="8 16" id="KW-0732">Signal</keyword>
<comment type="catalytic activity">
    <reaction evidence="1">
        <text>Release of an N-terminal tripeptide from a polypeptide.</text>
        <dbReference type="EC" id="3.4.14.10"/>
    </reaction>
</comment>
<accession>A0AAV9JN67</accession>
<dbReference type="PANTHER" id="PTHR14218:SF34">
    <property type="entry name" value="TRIPEPTIDYL-PEPTIDASE SED4"/>
    <property type="match status" value="1"/>
</dbReference>
<feature type="binding site" evidence="15">
    <location>
        <position position="592"/>
    </location>
    <ligand>
        <name>Ca(2+)</name>
        <dbReference type="ChEBI" id="CHEBI:29108"/>
    </ligand>
</feature>
<evidence type="ECO:0000256" key="3">
    <source>
        <dbReference type="ARBA" id="ARBA00004239"/>
    </source>
</evidence>
<dbReference type="InterPro" id="IPR015366">
    <property type="entry name" value="S53_propep"/>
</dbReference>
<protein>
    <recommendedName>
        <fullName evidence="4">tripeptidyl-peptidase II</fullName>
        <ecNumber evidence="4">3.4.14.10</ecNumber>
    </recommendedName>
</protein>
<keyword evidence="10 15" id="KW-0720">Serine protease</keyword>
<dbReference type="GO" id="GO:0004252">
    <property type="term" value="F:serine-type endopeptidase activity"/>
    <property type="evidence" value="ECO:0007669"/>
    <property type="project" value="UniProtKB-UniRule"/>
</dbReference>
<evidence type="ECO:0000256" key="5">
    <source>
        <dbReference type="ARBA" id="ARBA00022525"/>
    </source>
</evidence>
<feature type="signal peptide" evidence="16">
    <location>
        <begin position="1"/>
        <end position="24"/>
    </location>
</feature>
<dbReference type="GO" id="GO:0008240">
    <property type="term" value="F:tripeptidyl-peptidase activity"/>
    <property type="evidence" value="ECO:0007669"/>
    <property type="project" value="UniProtKB-EC"/>
</dbReference>
<dbReference type="Gene3D" id="3.40.50.200">
    <property type="entry name" value="Peptidase S8/S53 domain"/>
    <property type="match status" value="1"/>
</dbReference>
<keyword evidence="9 15" id="KW-0378">Hydrolase</keyword>
<name>A0AAV9JN67_9PEZI</name>
<evidence type="ECO:0000256" key="13">
    <source>
        <dbReference type="ARBA" id="ARBA00023145"/>
    </source>
</evidence>
<sequence length="615" mass="65287">MHYSLPTLLSLALAANGAVHEALSALPYGWSPHTSTVTTSTPLKLHIALKYQRLDKLEAKLAAVSTPGSPEYGQYIDLSEQNAIFAPSNYSEAKVVSWLQGAGAKNITSDGSTVSFLTTVGKANELLDASFSLYSNGETAKLRTTAYSVPDDLGDAVDLISPTTYFGSTKALRVVPRAASLQASNTKSMPPTKRQLQTSCETTVTYGQTNESFTLISPQCLKELYNIGNYTVDPSAGSTIAFGSFLNQSASYSDLALFEKTFGIPSQNFTVLALINGGVDYQDPAVEQDGEANLDVQNILGLIDGLPVGEYITGGLPPFVPDLLEPNASTESNEPYLPYYQYLLSQPNSNLPYVITNSYGDHEETVPQKYATRVCNMIGMMGLRGRTILESSGDEGVGAVCRANSGSDEPQFTPQFPGTCPYVTTVGGTQFSNPENAWNASSGGFSFYFPTAWYQQQAVDTYLNKYISNATKSYYSSNNFTNFAGRGFPDISAHSLYLTVINGTATPNGGTSAASPVVAAIFALLNDARFRAGKPAIGFANPLLYSLGSNSTAINDITLGGAVGCTGVDLQNGVVISDGGVIPYASWNATPGWDPVTGLGTPNFGALKDVVLDIC</sequence>
<dbReference type="AlphaFoldDB" id="A0AAV9JN67"/>
<keyword evidence="19" id="KW-1185">Reference proteome</keyword>
<keyword evidence="13" id="KW-0865">Zymogen</keyword>
<dbReference type="InterPro" id="IPR023828">
    <property type="entry name" value="Peptidase_S8_Ser-AS"/>
</dbReference>
<keyword evidence="6 15" id="KW-0645">Protease</keyword>
<evidence type="ECO:0000256" key="11">
    <source>
        <dbReference type="ARBA" id="ARBA00022837"/>
    </source>
</evidence>
<evidence type="ECO:0000256" key="10">
    <source>
        <dbReference type="ARBA" id="ARBA00022825"/>
    </source>
</evidence>
<evidence type="ECO:0000256" key="6">
    <source>
        <dbReference type="ARBA" id="ARBA00022670"/>
    </source>
</evidence>
<dbReference type="EC" id="3.4.14.10" evidence="4"/>
<evidence type="ECO:0000256" key="7">
    <source>
        <dbReference type="ARBA" id="ARBA00022723"/>
    </source>
</evidence>
<comment type="caution">
    <text evidence="18">The sequence shown here is derived from an EMBL/GenBank/DDBJ whole genome shotgun (WGS) entry which is preliminary data.</text>
</comment>
<keyword evidence="7 15" id="KW-0479">Metal-binding</keyword>
<dbReference type="InterPro" id="IPR050819">
    <property type="entry name" value="Tripeptidyl-peptidase_I"/>
</dbReference>
<evidence type="ECO:0000313" key="18">
    <source>
        <dbReference type="EMBL" id="KAK4546803.1"/>
    </source>
</evidence>
<dbReference type="InterPro" id="IPR036852">
    <property type="entry name" value="Peptidase_S8/S53_dom_sf"/>
</dbReference>
<proteinExistence type="predicted"/>
<evidence type="ECO:0000256" key="2">
    <source>
        <dbReference type="ARBA" id="ARBA00002451"/>
    </source>
</evidence>
<keyword evidence="5" id="KW-0964">Secreted</keyword>
<keyword evidence="14" id="KW-0325">Glycoprotein</keyword>
<dbReference type="Proteomes" id="UP001324427">
    <property type="component" value="Unassembled WGS sequence"/>
</dbReference>
<dbReference type="InterPro" id="IPR000209">
    <property type="entry name" value="Peptidase_S8/S53_dom"/>
</dbReference>
<dbReference type="PROSITE" id="PS00138">
    <property type="entry name" value="SUBTILASE_SER"/>
    <property type="match status" value="1"/>
</dbReference>
<dbReference type="GO" id="GO:0005576">
    <property type="term" value="C:extracellular region"/>
    <property type="evidence" value="ECO:0007669"/>
    <property type="project" value="UniProtKB-SubCell"/>
</dbReference>
<feature type="binding site" evidence="15">
    <location>
        <position position="557"/>
    </location>
    <ligand>
        <name>Ca(2+)</name>
        <dbReference type="ChEBI" id="CHEBI:29108"/>
    </ligand>
</feature>
<evidence type="ECO:0000256" key="15">
    <source>
        <dbReference type="PROSITE-ProRule" id="PRU01032"/>
    </source>
</evidence>
<dbReference type="GO" id="GO:0046872">
    <property type="term" value="F:metal ion binding"/>
    <property type="evidence" value="ECO:0007669"/>
    <property type="project" value="UniProtKB-UniRule"/>
</dbReference>
<dbReference type="EMBL" id="JAVFHQ010000013">
    <property type="protein sequence ID" value="KAK4546803.1"/>
    <property type="molecule type" value="Genomic_DNA"/>
</dbReference>
<feature type="binding site" evidence="15">
    <location>
        <position position="594"/>
    </location>
    <ligand>
        <name>Ca(2+)</name>
        <dbReference type="ChEBI" id="CHEBI:29108"/>
    </ligand>
</feature>
<dbReference type="SUPFAM" id="SSF52743">
    <property type="entry name" value="Subtilisin-like"/>
    <property type="match status" value="1"/>
</dbReference>
<dbReference type="CDD" id="cd11377">
    <property type="entry name" value="Pro-peptidase_S53"/>
    <property type="match status" value="1"/>
</dbReference>
<feature type="binding site" evidence="15">
    <location>
        <position position="556"/>
    </location>
    <ligand>
        <name>Ca(2+)</name>
        <dbReference type="ChEBI" id="CHEBI:29108"/>
    </ligand>
</feature>
<dbReference type="PANTHER" id="PTHR14218">
    <property type="entry name" value="PROTEASE S8 TRIPEPTIDYL PEPTIDASE I CLN2"/>
    <property type="match status" value="1"/>
</dbReference>
<dbReference type="GO" id="GO:0006508">
    <property type="term" value="P:proteolysis"/>
    <property type="evidence" value="ECO:0007669"/>
    <property type="project" value="UniProtKB-KW"/>
</dbReference>
<evidence type="ECO:0000256" key="1">
    <source>
        <dbReference type="ARBA" id="ARBA00001910"/>
    </source>
</evidence>
<feature type="active site" description="Charge relay system" evidence="15">
    <location>
        <position position="291"/>
    </location>
</feature>
<evidence type="ECO:0000256" key="8">
    <source>
        <dbReference type="ARBA" id="ARBA00022729"/>
    </source>
</evidence>
<keyword evidence="12" id="KW-0843">Virulence</keyword>
<evidence type="ECO:0000259" key="17">
    <source>
        <dbReference type="PROSITE" id="PS51695"/>
    </source>
</evidence>
<evidence type="ECO:0000313" key="19">
    <source>
        <dbReference type="Proteomes" id="UP001324427"/>
    </source>
</evidence>
<dbReference type="Pfam" id="PF00082">
    <property type="entry name" value="Peptidase_S8"/>
    <property type="match status" value="1"/>
</dbReference>
<dbReference type="Pfam" id="PF09286">
    <property type="entry name" value="Pro-kuma_activ"/>
    <property type="match status" value="1"/>
</dbReference>